<organism evidence="2 3">
    <name type="scientific">Streptomyces similanensis</name>
    <dbReference type="NCBI Taxonomy" id="1274988"/>
    <lineage>
        <taxon>Bacteria</taxon>
        <taxon>Bacillati</taxon>
        <taxon>Actinomycetota</taxon>
        <taxon>Actinomycetes</taxon>
        <taxon>Kitasatosporales</taxon>
        <taxon>Streptomycetaceae</taxon>
        <taxon>Streptomyces</taxon>
    </lineage>
</organism>
<feature type="region of interest" description="Disordered" evidence="1">
    <location>
        <begin position="1"/>
        <end position="48"/>
    </location>
</feature>
<reference evidence="3" key="1">
    <citation type="journal article" date="2019" name="Int. J. Syst. Evol. Microbiol.">
        <title>The Global Catalogue of Microorganisms (GCM) 10K type strain sequencing project: providing services to taxonomists for standard genome sequencing and annotation.</title>
        <authorList>
            <consortium name="The Broad Institute Genomics Platform"/>
            <consortium name="The Broad Institute Genome Sequencing Center for Infectious Disease"/>
            <person name="Wu L."/>
            <person name="Ma J."/>
        </authorList>
    </citation>
    <scope>NUCLEOTIDE SEQUENCE [LARGE SCALE GENOMIC DNA]</scope>
    <source>
        <strain evidence="3">JCM 18410</strain>
    </source>
</reference>
<dbReference type="RefSeq" id="WP_345671378.1">
    <property type="nucleotide sequence ID" value="NZ_BAABKC010000111.1"/>
</dbReference>
<proteinExistence type="predicted"/>
<sequence>MPARTVLPDVTETKPGAAVDGSRRRAAALTDEQRAERTALGMRGSSPGRPDLALRRAASIRYFGAVGYSRTLSPMYAWPGKAWKAEPSVKKYLACAAGLL</sequence>
<accession>A0ABP9LEF8</accession>
<name>A0ABP9LEF8_9ACTN</name>
<evidence type="ECO:0000313" key="3">
    <source>
        <dbReference type="Proteomes" id="UP001500124"/>
    </source>
</evidence>
<evidence type="ECO:0000313" key="2">
    <source>
        <dbReference type="EMBL" id="GAA5074340.1"/>
    </source>
</evidence>
<evidence type="ECO:0000256" key="1">
    <source>
        <dbReference type="SAM" id="MobiDB-lite"/>
    </source>
</evidence>
<protein>
    <submittedName>
        <fullName evidence="2">Uncharacterized protein</fullName>
    </submittedName>
</protein>
<keyword evidence="3" id="KW-1185">Reference proteome</keyword>
<dbReference type="EMBL" id="BAABKC010000111">
    <property type="protein sequence ID" value="GAA5074340.1"/>
    <property type="molecule type" value="Genomic_DNA"/>
</dbReference>
<dbReference type="Proteomes" id="UP001500124">
    <property type="component" value="Unassembled WGS sequence"/>
</dbReference>
<gene>
    <name evidence="2" type="ORF">GCM10023336_62340</name>
</gene>
<comment type="caution">
    <text evidence="2">The sequence shown here is derived from an EMBL/GenBank/DDBJ whole genome shotgun (WGS) entry which is preliminary data.</text>
</comment>